<dbReference type="PANTHER" id="PTHR44591:SF3">
    <property type="entry name" value="RESPONSE REGULATORY DOMAIN-CONTAINING PROTEIN"/>
    <property type="match status" value="1"/>
</dbReference>
<protein>
    <submittedName>
        <fullName evidence="4">Response regulator</fullName>
    </submittedName>
</protein>
<dbReference type="PANTHER" id="PTHR44591">
    <property type="entry name" value="STRESS RESPONSE REGULATOR PROTEIN 1"/>
    <property type="match status" value="1"/>
</dbReference>
<evidence type="ECO:0000256" key="1">
    <source>
        <dbReference type="ARBA" id="ARBA00022553"/>
    </source>
</evidence>
<evidence type="ECO:0000259" key="3">
    <source>
        <dbReference type="PROSITE" id="PS50110"/>
    </source>
</evidence>
<accession>A0ABT5KPT6</accession>
<feature type="domain" description="Response regulatory" evidence="3">
    <location>
        <begin position="4"/>
        <end position="119"/>
    </location>
</feature>
<evidence type="ECO:0000256" key="2">
    <source>
        <dbReference type="PROSITE-ProRule" id="PRU00169"/>
    </source>
</evidence>
<organism evidence="4 5">
    <name type="scientific">Roseateles koreensis</name>
    <dbReference type="NCBI Taxonomy" id="2987526"/>
    <lineage>
        <taxon>Bacteria</taxon>
        <taxon>Pseudomonadati</taxon>
        <taxon>Pseudomonadota</taxon>
        <taxon>Betaproteobacteria</taxon>
        <taxon>Burkholderiales</taxon>
        <taxon>Sphaerotilaceae</taxon>
        <taxon>Roseateles</taxon>
    </lineage>
</organism>
<dbReference type="SMART" id="SM00448">
    <property type="entry name" value="REC"/>
    <property type="match status" value="1"/>
</dbReference>
<keyword evidence="5" id="KW-1185">Reference proteome</keyword>
<dbReference type="Gene3D" id="3.40.50.2300">
    <property type="match status" value="1"/>
</dbReference>
<keyword evidence="1 2" id="KW-0597">Phosphoprotein</keyword>
<gene>
    <name evidence="4" type="ORF">PRZ01_07005</name>
</gene>
<dbReference type="Pfam" id="PF00072">
    <property type="entry name" value="Response_reg"/>
    <property type="match status" value="1"/>
</dbReference>
<sequence length="132" mass="14512">MTSKVLIIDDNAEIRRLIRWSLEDCDVTLQEAPNGTLGLSMAQTLRPDLVFLDVMMPGEIDGVQTCQRLRAEPSLAGMLIVMVSADARAKQRALDAGANFFLGKPFSPAKLLELTEVLLRARKAHPVDPQTP</sequence>
<evidence type="ECO:0000313" key="5">
    <source>
        <dbReference type="Proteomes" id="UP001219862"/>
    </source>
</evidence>
<dbReference type="PROSITE" id="PS50110">
    <property type="entry name" value="RESPONSE_REGULATORY"/>
    <property type="match status" value="1"/>
</dbReference>
<dbReference type="SUPFAM" id="SSF52172">
    <property type="entry name" value="CheY-like"/>
    <property type="match status" value="1"/>
</dbReference>
<reference evidence="4 5" key="1">
    <citation type="submission" date="2022-10" db="EMBL/GenBank/DDBJ databases">
        <title>paucibacter sp. hw8 Genome sequencing.</title>
        <authorList>
            <person name="Park S."/>
        </authorList>
    </citation>
    <scope>NUCLEOTIDE SEQUENCE [LARGE SCALE GENOMIC DNA]</scope>
    <source>
        <strain evidence="5">hw8</strain>
    </source>
</reference>
<dbReference type="InterPro" id="IPR001789">
    <property type="entry name" value="Sig_transdc_resp-reg_receiver"/>
</dbReference>
<dbReference type="Proteomes" id="UP001219862">
    <property type="component" value="Unassembled WGS sequence"/>
</dbReference>
<dbReference type="InterPro" id="IPR011006">
    <property type="entry name" value="CheY-like_superfamily"/>
</dbReference>
<feature type="modified residue" description="4-aspartylphosphate" evidence="2">
    <location>
        <position position="53"/>
    </location>
</feature>
<dbReference type="InterPro" id="IPR050595">
    <property type="entry name" value="Bact_response_regulator"/>
</dbReference>
<evidence type="ECO:0000313" key="4">
    <source>
        <dbReference type="EMBL" id="MDC8784935.1"/>
    </source>
</evidence>
<proteinExistence type="predicted"/>
<comment type="caution">
    <text evidence="4">The sequence shown here is derived from an EMBL/GenBank/DDBJ whole genome shotgun (WGS) entry which is preliminary data.</text>
</comment>
<name>A0ABT5KPT6_9BURK</name>
<dbReference type="EMBL" id="JAQQXS010000005">
    <property type="protein sequence ID" value="MDC8784935.1"/>
    <property type="molecule type" value="Genomic_DNA"/>
</dbReference>
<dbReference type="RefSeq" id="WP_273596055.1">
    <property type="nucleotide sequence ID" value="NZ_JAQQXS010000005.1"/>
</dbReference>